<feature type="transmembrane region" description="Helical" evidence="1">
    <location>
        <begin position="42"/>
        <end position="63"/>
    </location>
</feature>
<keyword evidence="2" id="KW-0614">Plasmid</keyword>
<dbReference type="AlphaFoldDB" id="A0A2S2C7A2"/>
<accession>A0A2S2C7A2</accession>
<name>A0A2S2C7A2_9NOCA</name>
<dbReference type="OrthoDB" id="4489258at2"/>
<keyword evidence="1" id="KW-1133">Transmembrane helix</keyword>
<geneLocation type="plasmid" evidence="3">
    <name>prb98</name>
</geneLocation>
<keyword evidence="1" id="KW-0812">Transmembrane</keyword>
<gene>
    <name evidence="2" type="ORF">CBI38_34175</name>
</gene>
<evidence type="ECO:0000313" key="2">
    <source>
        <dbReference type="EMBL" id="AWK76703.1"/>
    </source>
</evidence>
<reference evidence="2 3" key="1">
    <citation type="submission" date="2017-05" db="EMBL/GenBank/DDBJ databases">
        <title>Isolation of Rhodococcus sp. S2-17 biodegrading of BP-3.</title>
        <authorList>
            <person name="Lee Y."/>
            <person name="Kim K.H."/>
            <person name="Chun B.H."/>
            <person name="Jung H.S."/>
            <person name="Jeon C.O."/>
        </authorList>
    </citation>
    <scope>NUCLEOTIDE SEQUENCE [LARGE SCALE GENOMIC DNA]</scope>
    <source>
        <strain evidence="2 3">S2-17</strain>
        <plasmid evidence="3">prb98</plasmid>
    </source>
</reference>
<dbReference type="EMBL" id="CP021355">
    <property type="protein sequence ID" value="AWK76703.1"/>
    <property type="molecule type" value="Genomic_DNA"/>
</dbReference>
<organism evidence="2 3">
    <name type="scientific">Rhodococcus oxybenzonivorans</name>
    <dbReference type="NCBI Taxonomy" id="1990687"/>
    <lineage>
        <taxon>Bacteria</taxon>
        <taxon>Bacillati</taxon>
        <taxon>Actinomycetota</taxon>
        <taxon>Actinomycetes</taxon>
        <taxon>Mycobacteriales</taxon>
        <taxon>Nocardiaceae</taxon>
        <taxon>Rhodococcus</taxon>
    </lineage>
</organism>
<evidence type="ECO:0000256" key="1">
    <source>
        <dbReference type="SAM" id="Phobius"/>
    </source>
</evidence>
<dbReference type="KEGG" id="roz:CBI38_34175"/>
<proteinExistence type="predicted"/>
<evidence type="ECO:0000313" key="3">
    <source>
        <dbReference type="Proteomes" id="UP000245711"/>
    </source>
</evidence>
<sequence>MSRRGRLPDGAETAATRSKPRLRTAEVVVDRVRDWHRIAVRAWAVCITASALVVAVVGLLLIVG</sequence>
<keyword evidence="1" id="KW-0472">Membrane</keyword>
<keyword evidence="3" id="KW-1185">Reference proteome</keyword>
<protein>
    <submittedName>
        <fullName evidence="2">Uncharacterized protein</fullName>
    </submittedName>
</protein>
<dbReference type="Proteomes" id="UP000245711">
    <property type="component" value="Plasmid pRB98"/>
</dbReference>